<evidence type="ECO:0000313" key="1">
    <source>
        <dbReference type="EMBL" id="KAG5644223.1"/>
    </source>
</evidence>
<proteinExistence type="predicted"/>
<evidence type="ECO:0000313" key="2">
    <source>
        <dbReference type="Proteomes" id="UP000775547"/>
    </source>
</evidence>
<reference evidence="1" key="1">
    <citation type="submission" date="2020-07" db="EMBL/GenBank/DDBJ databases">
        <authorList>
            <person name="Nieuwenhuis M."/>
            <person name="Van De Peppel L.J.J."/>
        </authorList>
    </citation>
    <scope>NUCLEOTIDE SEQUENCE</scope>
    <source>
        <strain evidence="1">AP01</strain>
        <tissue evidence="1">Mycelium</tissue>
    </source>
</reference>
<comment type="caution">
    <text evidence="1">The sequence shown here is derived from an EMBL/GenBank/DDBJ whole genome shotgun (WGS) entry which is preliminary data.</text>
</comment>
<protein>
    <submittedName>
        <fullName evidence="1">Uncharacterized protein</fullName>
    </submittedName>
</protein>
<dbReference type="AlphaFoldDB" id="A0A9P7G8P6"/>
<organism evidence="1 2">
    <name type="scientific">Asterophora parasitica</name>
    <dbReference type="NCBI Taxonomy" id="117018"/>
    <lineage>
        <taxon>Eukaryota</taxon>
        <taxon>Fungi</taxon>
        <taxon>Dikarya</taxon>
        <taxon>Basidiomycota</taxon>
        <taxon>Agaricomycotina</taxon>
        <taxon>Agaricomycetes</taxon>
        <taxon>Agaricomycetidae</taxon>
        <taxon>Agaricales</taxon>
        <taxon>Tricholomatineae</taxon>
        <taxon>Lyophyllaceae</taxon>
        <taxon>Asterophora</taxon>
    </lineage>
</organism>
<accession>A0A9P7G8P6</accession>
<name>A0A9P7G8P6_9AGAR</name>
<sequence length="360" mass="41550">MVVYCQVVQCEDMDRRFQNIFENDAVPQDFQALFEYLQHVINSNVAQISLERFRQISRFGKSPSPLRQVRLARQSKVYSFQFVNHHLDKYDSGHQQIQDFCGEQDTILLDNPDAYYMESKDAETYPYYSLTAPFVQSSSYPPEDHQVRDYLTLVDGSASDSNDKRDERTVMMRHLLFFSELFAHAVRILASDAFKQFMNGSAEKTLSAAWFAWFEYGSDSLEHGPNRTEFYVVVANARGKDAMHRAEVVIFFDEAHTLPALTVTGLKDPNSDAAQRPGLYAMERAFTYLRALPVFRIFMSTNSRCHPSSLSWHSYWKTLGKYEGMDLDSEDHSDLRRLQSVVDFACRELNPHPSLISEVS</sequence>
<dbReference type="Proteomes" id="UP000775547">
    <property type="component" value="Unassembled WGS sequence"/>
</dbReference>
<reference evidence="1" key="2">
    <citation type="submission" date="2021-10" db="EMBL/GenBank/DDBJ databases">
        <title>Phylogenomics reveals ancestral predisposition of the termite-cultivated fungus Termitomyces towards a domesticated lifestyle.</title>
        <authorList>
            <person name="Auxier B."/>
            <person name="Grum-Grzhimaylo A."/>
            <person name="Cardenas M.E."/>
            <person name="Lodge J.D."/>
            <person name="Laessoe T."/>
            <person name="Pedersen O."/>
            <person name="Smith M.E."/>
            <person name="Kuyper T.W."/>
            <person name="Franco-Molano E.A."/>
            <person name="Baroni T.J."/>
            <person name="Aanen D.K."/>
        </authorList>
    </citation>
    <scope>NUCLEOTIDE SEQUENCE</scope>
    <source>
        <strain evidence="1">AP01</strain>
        <tissue evidence="1">Mycelium</tissue>
    </source>
</reference>
<dbReference type="EMBL" id="JABCKV010000078">
    <property type="protein sequence ID" value="KAG5644223.1"/>
    <property type="molecule type" value="Genomic_DNA"/>
</dbReference>
<keyword evidence="2" id="KW-1185">Reference proteome</keyword>
<gene>
    <name evidence="1" type="ORF">DXG03_008818</name>
</gene>
<dbReference type="OrthoDB" id="107110at2759"/>